<reference evidence="1 2" key="1">
    <citation type="submission" date="2018-02" db="EMBL/GenBank/DDBJ databases">
        <authorList>
            <person name="Machado R.A."/>
        </authorList>
    </citation>
    <scope>NUCLEOTIDE SEQUENCE [LARGE SCALE GENOMIC DNA]</scope>
    <source>
        <strain evidence="1 2">T327</strain>
    </source>
</reference>
<dbReference type="EMBL" id="PUJU01000227">
    <property type="protein sequence ID" value="NHB90553.1"/>
    <property type="molecule type" value="Genomic_DNA"/>
</dbReference>
<proteinExistence type="predicted"/>
<evidence type="ECO:0000313" key="1">
    <source>
        <dbReference type="EMBL" id="NHB90553.1"/>
    </source>
</evidence>
<accession>A0ABX0GN25</accession>
<keyword evidence="2" id="KW-1185">Reference proteome</keyword>
<feature type="non-terminal residue" evidence="1">
    <location>
        <position position="71"/>
    </location>
</feature>
<dbReference type="Proteomes" id="UP000697802">
    <property type="component" value="Unassembled WGS sequence"/>
</dbReference>
<comment type="caution">
    <text evidence="1">The sequence shown here is derived from an EMBL/GenBank/DDBJ whole genome shotgun (WGS) entry which is preliminary data.</text>
</comment>
<dbReference type="SUPFAM" id="SSF69279">
    <property type="entry name" value="Phage tail proteins"/>
    <property type="match status" value="1"/>
</dbReference>
<protein>
    <submittedName>
        <fullName evidence="1">Type VI secretion system tip protein VgrG</fullName>
    </submittedName>
</protein>
<organism evidence="1 2">
    <name type="scientific">Photorhabdus tasmaniensis</name>
    <dbReference type="NCBI Taxonomy" id="1004159"/>
    <lineage>
        <taxon>Bacteria</taxon>
        <taxon>Pseudomonadati</taxon>
        <taxon>Pseudomonadota</taxon>
        <taxon>Gammaproteobacteria</taxon>
        <taxon>Enterobacterales</taxon>
        <taxon>Morganellaceae</taxon>
        <taxon>Photorhabdus</taxon>
    </lineage>
</organism>
<gene>
    <name evidence="1" type="ORF">C5471_23965</name>
</gene>
<sequence>MSFQKKTAGQVAQQIASLLSAQSAGGLQFTLTAGGLPPETFVVSRFSLTEALSTPFSLTVSLASADPAIDF</sequence>
<evidence type="ECO:0000313" key="2">
    <source>
        <dbReference type="Proteomes" id="UP000697802"/>
    </source>
</evidence>
<dbReference type="Gene3D" id="2.30.110.50">
    <property type="match status" value="1"/>
</dbReference>
<name>A0ABX0GN25_9GAMM</name>